<keyword evidence="1" id="KW-1133">Transmembrane helix</keyword>
<keyword evidence="1" id="KW-0472">Membrane</keyword>
<evidence type="ECO:0000313" key="3">
    <source>
        <dbReference type="Proteomes" id="UP000287853"/>
    </source>
</evidence>
<evidence type="ECO:0000313" key="2">
    <source>
        <dbReference type="EMBL" id="RWX43129.1"/>
    </source>
</evidence>
<dbReference type="EMBL" id="MTKO01000129">
    <property type="protein sequence ID" value="RWX43129.1"/>
    <property type="molecule type" value="Genomic_DNA"/>
</dbReference>
<reference evidence="2 3" key="1">
    <citation type="submission" date="2017-01" db="EMBL/GenBank/DDBJ databases">
        <title>The cable genome- insights into the physiology and evolution of filamentous bacteria capable of sulfide oxidation via long distance electron transfer.</title>
        <authorList>
            <person name="Schreiber L."/>
            <person name="Bjerg J.T."/>
            <person name="Boggild A."/>
            <person name="Van De Vossenberg J."/>
            <person name="Meysman F."/>
            <person name="Nielsen L.P."/>
            <person name="Schramm A."/>
            <person name="Kjeldsen K.U."/>
        </authorList>
    </citation>
    <scope>NUCLEOTIDE SEQUENCE [LARGE SCALE GENOMIC DNA]</scope>
    <source>
        <strain evidence="2">MCF</strain>
    </source>
</reference>
<evidence type="ECO:0000256" key="1">
    <source>
        <dbReference type="SAM" id="Phobius"/>
    </source>
</evidence>
<dbReference type="Proteomes" id="UP000287853">
    <property type="component" value="Unassembled WGS sequence"/>
</dbReference>
<feature type="transmembrane region" description="Helical" evidence="1">
    <location>
        <begin position="7"/>
        <end position="26"/>
    </location>
</feature>
<proteinExistence type="predicted"/>
<dbReference type="AlphaFoldDB" id="A0A444IQJ8"/>
<organism evidence="2 3">
    <name type="scientific">Candidatus Electrothrix aarhusensis</name>
    <dbReference type="NCBI Taxonomy" id="1859131"/>
    <lineage>
        <taxon>Bacteria</taxon>
        <taxon>Pseudomonadati</taxon>
        <taxon>Thermodesulfobacteriota</taxon>
        <taxon>Desulfobulbia</taxon>
        <taxon>Desulfobulbales</taxon>
        <taxon>Desulfobulbaceae</taxon>
        <taxon>Candidatus Electrothrix</taxon>
    </lineage>
</organism>
<accession>A0A444IQJ8</accession>
<keyword evidence="1" id="KW-0812">Transmembrane</keyword>
<keyword evidence="3" id="KW-1185">Reference proteome</keyword>
<name>A0A444IQJ8_9BACT</name>
<protein>
    <submittedName>
        <fullName evidence="2">Uncharacterized protein</fullName>
    </submittedName>
</protein>
<gene>
    <name evidence="2" type="ORF">H206_00561</name>
</gene>
<comment type="caution">
    <text evidence="2">The sequence shown here is derived from an EMBL/GenBank/DDBJ whole genome shotgun (WGS) entry which is preliminary data.</text>
</comment>
<sequence length="54" mass="5946">MRKVTSLILVISGFIELITSILLYMAPSGQFGIPVFLPTKKGDHKDRLSISCPL</sequence>